<evidence type="ECO:0000256" key="1">
    <source>
        <dbReference type="SAM" id="MobiDB-lite"/>
    </source>
</evidence>
<proteinExistence type="predicted"/>
<dbReference type="CDD" id="cd11528">
    <property type="entry name" value="NTP-PPase_MazG_Nterm"/>
    <property type="match status" value="1"/>
</dbReference>
<feature type="region of interest" description="Disordered" evidence="1">
    <location>
        <begin position="1"/>
        <end position="20"/>
    </location>
</feature>
<dbReference type="PANTHER" id="PTHR30522">
    <property type="entry name" value="NUCLEOSIDE TRIPHOSPHATE PYROPHOSPHOHYDROLASE"/>
    <property type="match status" value="1"/>
</dbReference>
<dbReference type="SUPFAM" id="SSF101386">
    <property type="entry name" value="all-alpha NTP pyrophosphatases"/>
    <property type="match status" value="1"/>
</dbReference>
<comment type="caution">
    <text evidence="3">The sequence shown here is derived from an EMBL/GenBank/DDBJ whole genome shotgun (WGS) entry which is preliminary data.</text>
</comment>
<dbReference type="EMBL" id="JBFPJR010000054">
    <property type="protein sequence ID" value="MEX0429671.1"/>
    <property type="molecule type" value="Genomic_DNA"/>
</dbReference>
<dbReference type="InterPro" id="IPR004518">
    <property type="entry name" value="MazG-like_dom"/>
</dbReference>
<evidence type="ECO:0000313" key="3">
    <source>
        <dbReference type="EMBL" id="MEX0429671.1"/>
    </source>
</evidence>
<reference evidence="3 4" key="1">
    <citation type="submission" date="2024-07" db="EMBL/GenBank/DDBJ databases">
        <authorList>
            <person name="Lee S."/>
            <person name="Kang M."/>
        </authorList>
    </citation>
    <scope>NUCLEOTIDE SEQUENCE [LARGE SCALE GENOMIC DNA]</scope>
    <source>
        <strain evidence="3 4">DS6</strain>
    </source>
</reference>
<accession>A0ABV3T384</accession>
<dbReference type="RefSeq" id="WP_367995638.1">
    <property type="nucleotide sequence ID" value="NZ_JBFPJR010000054.1"/>
</dbReference>
<dbReference type="InterPro" id="IPR048015">
    <property type="entry name" value="NTP-PPase_MazG-like_N"/>
</dbReference>
<name>A0ABV3T384_9ACTN</name>
<feature type="domain" description="NTP pyrophosphohydrolase MazG-like" evidence="2">
    <location>
        <begin position="45"/>
        <end position="122"/>
    </location>
</feature>
<evidence type="ECO:0000259" key="2">
    <source>
        <dbReference type="Pfam" id="PF03819"/>
    </source>
</evidence>
<dbReference type="InterPro" id="IPR011551">
    <property type="entry name" value="NTP_PyrPHydrolase_MazG"/>
</dbReference>
<gene>
    <name evidence="3" type="ORF">AB3X52_18795</name>
</gene>
<keyword evidence="4" id="KW-1185">Reference proteome</keyword>
<dbReference type="Pfam" id="PF03819">
    <property type="entry name" value="MazG"/>
    <property type="match status" value="1"/>
</dbReference>
<dbReference type="Proteomes" id="UP001556631">
    <property type="component" value="Unassembled WGS sequence"/>
</dbReference>
<organism evidence="3 4">
    <name type="scientific">Nocardioides eburneus</name>
    <dbReference type="NCBI Taxonomy" id="3231482"/>
    <lineage>
        <taxon>Bacteria</taxon>
        <taxon>Bacillati</taxon>
        <taxon>Actinomycetota</taxon>
        <taxon>Actinomycetes</taxon>
        <taxon>Propionibacteriales</taxon>
        <taxon>Nocardioidaceae</taxon>
        <taxon>Nocardioides</taxon>
    </lineage>
</organism>
<dbReference type="PANTHER" id="PTHR30522:SF0">
    <property type="entry name" value="NUCLEOSIDE TRIPHOSPHATE PYROPHOSPHOHYDROLASE"/>
    <property type="match status" value="1"/>
</dbReference>
<feature type="compositionally biased region" description="Basic and acidic residues" evidence="1">
    <location>
        <begin position="1"/>
        <end position="10"/>
    </location>
</feature>
<dbReference type="Gene3D" id="1.10.287.1080">
    <property type="entry name" value="MazG-like"/>
    <property type="match status" value="1"/>
</dbReference>
<sequence>MADSDRRTPDPDAPGRSAAASGEGLVEFLAMMRLMRERCAWKASQTHGSLAKHLREESEEVLEAIEEGERTHDWEHLKEELGDLLLQVYFHAAVAEEAGEFTMDDVIAGLADKMRRRNPHVFGPEADEVWASGHRYTIEEIEELWQSAKAAERRTP</sequence>
<protein>
    <submittedName>
        <fullName evidence="3">MazG nucleotide pyrophosphohydrolase domain-containing protein</fullName>
    </submittedName>
</protein>
<evidence type="ECO:0000313" key="4">
    <source>
        <dbReference type="Proteomes" id="UP001556631"/>
    </source>
</evidence>